<dbReference type="EMBL" id="CAUJNA010001649">
    <property type="protein sequence ID" value="CAJ1388189.1"/>
    <property type="molecule type" value="Genomic_DNA"/>
</dbReference>
<protein>
    <recommendedName>
        <fullName evidence="1">C2HC zinc finger plants domain-containing protein</fullName>
    </recommendedName>
</protein>
<keyword evidence="3" id="KW-1185">Reference proteome</keyword>
<reference evidence="2" key="1">
    <citation type="submission" date="2023-08" db="EMBL/GenBank/DDBJ databases">
        <authorList>
            <person name="Chen Y."/>
            <person name="Shah S."/>
            <person name="Dougan E. K."/>
            <person name="Thang M."/>
            <person name="Chan C."/>
        </authorList>
    </citation>
    <scope>NUCLEOTIDE SEQUENCE</scope>
</reference>
<evidence type="ECO:0000259" key="1">
    <source>
        <dbReference type="Pfam" id="PF25017"/>
    </source>
</evidence>
<evidence type="ECO:0000313" key="2">
    <source>
        <dbReference type="EMBL" id="CAJ1388189.1"/>
    </source>
</evidence>
<organism evidence="2 3">
    <name type="scientific">Effrenium voratum</name>
    <dbReference type="NCBI Taxonomy" id="2562239"/>
    <lineage>
        <taxon>Eukaryota</taxon>
        <taxon>Sar</taxon>
        <taxon>Alveolata</taxon>
        <taxon>Dinophyceae</taxon>
        <taxon>Suessiales</taxon>
        <taxon>Symbiodiniaceae</taxon>
        <taxon>Effrenium</taxon>
    </lineage>
</organism>
<feature type="domain" description="C2HC zinc finger plants" evidence="1">
    <location>
        <begin position="69"/>
        <end position="113"/>
    </location>
</feature>
<sequence length="148" mass="15945">MATSQMDFNIMAVEELLGGAFLRMDQGDPEGALSCALQALRISAGPDAAVWGARQSALEVCRAILQRGGILVDRGHEAVLKQALQDGSSVVCTRCGALVAWSRAEAHRSIWCSSLGNETECDSGRPGASRARAKREDLLRLRTRRYGD</sequence>
<proteinExistence type="predicted"/>
<dbReference type="Proteomes" id="UP001178507">
    <property type="component" value="Unassembled WGS sequence"/>
</dbReference>
<dbReference type="InterPro" id="IPR056971">
    <property type="entry name" value="Znf-C2HC_3"/>
</dbReference>
<dbReference type="PANTHER" id="PTHR35513">
    <property type="entry name" value="OS02G0158600 PROTEIN"/>
    <property type="match status" value="1"/>
</dbReference>
<name>A0AA36IIG9_9DINO</name>
<dbReference type="PANTHER" id="PTHR35513:SF1">
    <property type="entry name" value="OS02G0158600 PROTEIN"/>
    <property type="match status" value="1"/>
</dbReference>
<comment type="caution">
    <text evidence="2">The sequence shown here is derived from an EMBL/GenBank/DDBJ whole genome shotgun (WGS) entry which is preliminary data.</text>
</comment>
<accession>A0AA36IIG9</accession>
<dbReference type="AlphaFoldDB" id="A0AA36IIG9"/>
<evidence type="ECO:0000313" key="3">
    <source>
        <dbReference type="Proteomes" id="UP001178507"/>
    </source>
</evidence>
<dbReference type="Pfam" id="PF25017">
    <property type="entry name" value="zf-C2HC_3"/>
    <property type="match status" value="1"/>
</dbReference>
<gene>
    <name evidence="2" type="ORF">EVOR1521_LOCUS14116</name>
</gene>